<protein>
    <submittedName>
        <fullName evidence="2">Sensor domain-containing diguanylate cyclase</fullName>
    </submittedName>
</protein>
<evidence type="ECO:0000313" key="2">
    <source>
        <dbReference type="EMBL" id="WVX80198.1"/>
    </source>
</evidence>
<organism evidence="2 3">
    <name type="scientific">Niallia oryzisoli</name>
    <dbReference type="NCBI Taxonomy" id="1737571"/>
    <lineage>
        <taxon>Bacteria</taxon>
        <taxon>Bacillati</taxon>
        <taxon>Bacillota</taxon>
        <taxon>Bacilli</taxon>
        <taxon>Bacillales</taxon>
        <taxon>Bacillaceae</taxon>
        <taxon>Niallia</taxon>
    </lineage>
</organism>
<dbReference type="InterPro" id="IPR043128">
    <property type="entry name" value="Rev_trsase/Diguanyl_cyclase"/>
</dbReference>
<dbReference type="PROSITE" id="PS50887">
    <property type="entry name" value="GGDEF"/>
    <property type="match status" value="1"/>
</dbReference>
<keyword evidence="3" id="KW-1185">Reference proteome</keyword>
<dbReference type="RefSeq" id="WP_338449127.1">
    <property type="nucleotide sequence ID" value="NZ_CP137640.1"/>
</dbReference>
<dbReference type="PANTHER" id="PTHR45138:SF9">
    <property type="entry name" value="DIGUANYLATE CYCLASE DGCM-RELATED"/>
    <property type="match status" value="1"/>
</dbReference>
<dbReference type="SMART" id="SM00065">
    <property type="entry name" value="GAF"/>
    <property type="match status" value="2"/>
</dbReference>
<dbReference type="InterPro" id="IPR000160">
    <property type="entry name" value="GGDEF_dom"/>
</dbReference>
<dbReference type="NCBIfam" id="TIGR00254">
    <property type="entry name" value="GGDEF"/>
    <property type="match status" value="1"/>
</dbReference>
<reference evidence="2 3" key="1">
    <citation type="submission" date="2023-10" db="EMBL/GenBank/DDBJ databases">
        <title>Niallia locisalis sp.nov. isolated from a salt pond sample.</title>
        <authorList>
            <person name="Li X.-J."/>
            <person name="Dong L."/>
        </authorList>
    </citation>
    <scope>NUCLEOTIDE SEQUENCE [LARGE SCALE GENOMIC DNA]</scope>
    <source>
        <strain evidence="2 3">DSM 29761</strain>
    </source>
</reference>
<feature type="domain" description="GGDEF" evidence="1">
    <location>
        <begin position="492"/>
        <end position="620"/>
    </location>
</feature>
<dbReference type="CDD" id="cd01949">
    <property type="entry name" value="GGDEF"/>
    <property type="match status" value="1"/>
</dbReference>
<evidence type="ECO:0000313" key="3">
    <source>
        <dbReference type="Proteomes" id="UP001357223"/>
    </source>
</evidence>
<dbReference type="EMBL" id="CP137640">
    <property type="protein sequence ID" value="WVX80198.1"/>
    <property type="molecule type" value="Genomic_DNA"/>
</dbReference>
<proteinExistence type="predicted"/>
<dbReference type="SUPFAM" id="SSF55781">
    <property type="entry name" value="GAF domain-like"/>
    <property type="match status" value="3"/>
</dbReference>
<sequence length="620" mass="71628">MELLGERIILNLKSRFFDIISTEYHQLQYDAILEDMLVTIKQLMHAEEVTLYHYDERNQQLVVEASTNSEVKRNFVAIHFSYEDHQEMRLYRRPFQFHAFNHYDLLIPLRNNERIQSYLVLKKEGQLFSQLTEQVLEKLSVECGLFLQKAQKLTKLFVEEKRYKQLFRVTEKVHSTMNMKSVLGEIIDSLQAVYPTFTYFLFLSQDHKGYEGLPIKEFNYTSKNKEIMQSYVTGTIQFEVSITERKSILYAPLKGKQGVYGVLQVTSPNTLVFPKNEVEFITVLANTAGGAIENAQLYEQSKRLIADLQLINETSHHLNSNLRLTETMFYMSKQIVKSLAAEEVGFIQFSSAETQNDVQQGSTSFFFTDEAKPYIKYVKERLLKEKESLFIGDLKLSSETTQLSTYKSAMAVPMSQSNVLNGFVLVLHHDPYAFSFDTYKLFLSLIHHSTLAFTNTLLREKLEKLVVTDHLTKLYSRMYLDEQIQKSMQLDEGATFILIDIDNFKVINDTYGHQIGDEVIIQVSKIIHSNIRGTDIGARWGGEELAIYLPKVQIETGVKIAERLVQRVRESTNPTVTISCGVTCWKSEVQDNYQDLFKRADNALYLAKKTGKNKVVRQDS</sequence>
<dbReference type="PANTHER" id="PTHR45138">
    <property type="entry name" value="REGULATORY COMPONENTS OF SENSORY TRANSDUCTION SYSTEM"/>
    <property type="match status" value="1"/>
</dbReference>
<dbReference type="InterPro" id="IPR003018">
    <property type="entry name" value="GAF"/>
</dbReference>
<dbReference type="InterPro" id="IPR029016">
    <property type="entry name" value="GAF-like_dom_sf"/>
</dbReference>
<dbReference type="SMART" id="SM00267">
    <property type="entry name" value="GGDEF"/>
    <property type="match status" value="1"/>
</dbReference>
<dbReference type="Pfam" id="PF00990">
    <property type="entry name" value="GGDEF"/>
    <property type="match status" value="1"/>
</dbReference>
<dbReference type="InterPro" id="IPR050469">
    <property type="entry name" value="Diguanylate_Cyclase"/>
</dbReference>
<dbReference type="InterPro" id="IPR029787">
    <property type="entry name" value="Nucleotide_cyclase"/>
</dbReference>
<dbReference type="Proteomes" id="UP001357223">
    <property type="component" value="Chromosome"/>
</dbReference>
<accession>A0ABZ2CAY1</accession>
<evidence type="ECO:0000259" key="1">
    <source>
        <dbReference type="PROSITE" id="PS50887"/>
    </source>
</evidence>
<gene>
    <name evidence="2" type="ORF">R4Z09_23385</name>
</gene>
<name>A0ABZ2CAY1_9BACI</name>
<dbReference type="SUPFAM" id="SSF55073">
    <property type="entry name" value="Nucleotide cyclase"/>
    <property type="match status" value="1"/>
</dbReference>
<dbReference type="Gene3D" id="3.30.450.40">
    <property type="match status" value="3"/>
</dbReference>
<dbReference type="Gene3D" id="3.30.70.270">
    <property type="match status" value="1"/>
</dbReference>